<name>A0A2V4MTK7_9ACTN</name>
<dbReference type="Proteomes" id="UP000248039">
    <property type="component" value="Unassembled WGS sequence"/>
</dbReference>
<evidence type="ECO:0000313" key="3">
    <source>
        <dbReference type="Proteomes" id="UP000248039"/>
    </source>
</evidence>
<accession>A0A2V4MTK7</accession>
<protein>
    <submittedName>
        <fullName evidence="2">Uncharacterized protein</fullName>
    </submittedName>
</protein>
<dbReference type="EMBL" id="PYBW01000151">
    <property type="protein sequence ID" value="PYC67426.1"/>
    <property type="molecule type" value="Genomic_DNA"/>
</dbReference>
<sequence length="125" mass="14028">MLNLYSGTAETGPDGEAVIELPDWFAALNRDYCYQLTPIGQVARLAVVRELRDNSFAIRSEPPGVRVCWQVTGVRQDPWANANRLVVEEDKPAGERDRYRHPAEHGQPMDRHIRAAEAAEMGVTL</sequence>
<dbReference type="AlphaFoldDB" id="A0A2V4MTK7"/>
<gene>
    <name evidence="2" type="ORF">C7C46_30270</name>
</gene>
<evidence type="ECO:0000256" key="1">
    <source>
        <dbReference type="SAM" id="MobiDB-lite"/>
    </source>
</evidence>
<comment type="caution">
    <text evidence="2">The sequence shown here is derived from an EMBL/GenBank/DDBJ whole genome shotgun (WGS) entry which is preliminary data.</text>
</comment>
<keyword evidence="3" id="KW-1185">Reference proteome</keyword>
<organism evidence="2 3">
    <name type="scientific">Streptomyces tateyamensis</name>
    <dbReference type="NCBI Taxonomy" id="565073"/>
    <lineage>
        <taxon>Bacteria</taxon>
        <taxon>Bacillati</taxon>
        <taxon>Actinomycetota</taxon>
        <taxon>Actinomycetes</taxon>
        <taxon>Kitasatosporales</taxon>
        <taxon>Streptomycetaceae</taxon>
        <taxon>Streptomyces</taxon>
    </lineage>
</organism>
<dbReference type="OrthoDB" id="5067971at2"/>
<proteinExistence type="predicted"/>
<dbReference type="RefSeq" id="WP_110673130.1">
    <property type="nucleotide sequence ID" value="NZ_PYBW01000151.1"/>
</dbReference>
<reference evidence="2 3" key="1">
    <citation type="submission" date="2018-03" db="EMBL/GenBank/DDBJ databases">
        <title>Bioinformatic expansion and discovery of thiopeptide antibiotics.</title>
        <authorList>
            <person name="Schwalen C.J."/>
            <person name="Hudson G.A."/>
            <person name="Mitchell D.A."/>
        </authorList>
    </citation>
    <scope>NUCLEOTIDE SEQUENCE [LARGE SCALE GENOMIC DNA]</scope>
    <source>
        <strain evidence="2 3">ATCC 21389</strain>
    </source>
</reference>
<evidence type="ECO:0000313" key="2">
    <source>
        <dbReference type="EMBL" id="PYC67426.1"/>
    </source>
</evidence>
<feature type="region of interest" description="Disordered" evidence="1">
    <location>
        <begin position="90"/>
        <end position="111"/>
    </location>
</feature>